<proteinExistence type="predicted"/>
<dbReference type="EMBL" id="LNGD01000114">
    <property type="protein sequence ID" value="KYC49126.1"/>
    <property type="molecule type" value="Genomic_DNA"/>
</dbReference>
<dbReference type="AlphaFoldDB" id="A0A150IVW0"/>
<dbReference type="Proteomes" id="UP000075578">
    <property type="component" value="Unassembled WGS sequence"/>
</dbReference>
<sequence length="114" mass="12699">MHLDPCSIEEEKPDYSIVQERVHLHNNIGNVAHIHVKGVKYMDLVDSLGINDILSSDYKAILNGTEVADLLDTEIKAYDSAILIIGDMPNDVLINQVTQEKIIESEKLVENCGL</sequence>
<accession>A0A150IVW0</accession>
<reference evidence="1 2" key="1">
    <citation type="journal article" date="2016" name="ISME J.">
        <title>Chasing the elusive Euryarchaeota class WSA2: genomes reveal a uniquely fastidious methyl-reducing methanogen.</title>
        <authorList>
            <person name="Nobu M.K."/>
            <person name="Narihiro T."/>
            <person name="Kuroda K."/>
            <person name="Mei R."/>
            <person name="Liu W.T."/>
        </authorList>
    </citation>
    <scope>NUCLEOTIDE SEQUENCE [LARGE SCALE GENOMIC DNA]</scope>
    <source>
        <strain evidence="1">U1lsi0528_Bin089</strain>
    </source>
</reference>
<organism evidence="1 2">
    <name type="scientific">Candidatus Methanofastidiosum methylothiophilum</name>
    <dbReference type="NCBI Taxonomy" id="1705564"/>
    <lineage>
        <taxon>Archaea</taxon>
        <taxon>Methanobacteriati</taxon>
        <taxon>Methanobacteriota</taxon>
        <taxon>Stenosarchaea group</taxon>
        <taxon>Candidatus Methanofastidiosia</taxon>
        <taxon>Candidatus Methanofastidiosales</taxon>
        <taxon>Candidatus Methanofastidiosaceae</taxon>
        <taxon>Candidatus Methanofastidiosum</taxon>
    </lineage>
</organism>
<protein>
    <submittedName>
        <fullName evidence="1">Uncharacterized protein</fullName>
    </submittedName>
</protein>
<evidence type="ECO:0000313" key="2">
    <source>
        <dbReference type="Proteomes" id="UP000075578"/>
    </source>
</evidence>
<evidence type="ECO:0000313" key="1">
    <source>
        <dbReference type="EMBL" id="KYC49126.1"/>
    </source>
</evidence>
<gene>
    <name evidence="1" type="ORF">AMQ74_01478</name>
</gene>
<comment type="caution">
    <text evidence="1">The sequence shown here is derived from an EMBL/GenBank/DDBJ whole genome shotgun (WGS) entry which is preliminary data.</text>
</comment>
<name>A0A150IVW0_9EURY</name>